<comment type="caution">
    <text evidence="1">The sequence shown here is derived from an EMBL/GenBank/DDBJ whole genome shotgun (WGS) entry which is preliminary data.</text>
</comment>
<keyword evidence="2" id="KW-1185">Reference proteome</keyword>
<sequence>MADTKVVLPVPNPPDTRILTPWGRSSSGTDKAVVGDFPLIMSDPFLGNALSSASFPFTAVPVARADGGAGS</sequence>
<organism evidence="1 2">
    <name type="scientific">Streptomyces canarius</name>
    <dbReference type="NCBI Taxonomy" id="285453"/>
    <lineage>
        <taxon>Bacteria</taxon>
        <taxon>Bacillati</taxon>
        <taxon>Actinomycetota</taxon>
        <taxon>Actinomycetes</taxon>
        <taxon>Kitasatosporales</taxon>
        <taxon>Streptomycetaceae</taxon>
        <taxon>Streptomyces</taxon>
    </lineage>
</organism>
<dbReference type="EMBL" id="BMVN01000121">
    <property type="protein sequence ID" value="GHA77197.1"/>
    <property type="molecule type" value="Genomic_DNA"/>
</dbReference>
<evidence type="ECO:0000313" key="1">
    <source>
        <dbReference type="EMBL" id="GHA77197.1"/>
    </source>
</evidence>
<accession>A0ABQ3DHA5</accession>
<reference evidence="2" key="1">
    <citation type="journal article" date="2019" name="Int. J. Syst. Evol. Microbiol.">
        <title>The Global Catalogue of Microorganisms (GCM) 10K type strain sequencing project: providing services to taxonomists for standard genome sequencing and annotation.</title>
        <authorList>
            <consortium name="The Broad Institute Genomics Platform"/>
            <consortium name="The Broad Institute Genome Sequencing Center for Infectious Disease"/>
            <person name="Wu L."/>
            <person name="Ma J."/>
        </authorList>
    </citation>
    <scope>NUCLEOTIDE SEQUENCE [LARGE SCALE GENOMIC DNA]</scope>
    <source>
        <strain evidence="2">JCM 4733</strain>
    </source>
</reference>
<protein>
    <submittedName>
        <fullName evidence="1">Uncharacterized protein</fullName>
    </submittedName>
</protein>
<proteinExistence type="predicted"/>
<dbReference type="Proteomes" id="UP000653644">
    <property type="component" value="Unassembled WGS sequence"/>
</dbReference>
<gene>
    <name evidence="1" type="ORF">GCM10010345_93680</name>
</gene>
<evidence type="ECO:0000313" key="2">
    <source>
        <dbReference type="Proteomes" id="UP000653644"/>
    </source>
</evidence>
<name>A0ABQ3DHA5_9ACTN</name>